<dbReference type="AlphaFoldDB" id="E1RA67"/>
<keyword evidence="3" id="KW-1185">Reference proteome</keyword>
<proteinExistence type="predicted"/>
<protein>
    <submittedName>
        <fullName evidence="2">Dihydrodipicolinate synthetase</fullName>
    </submittedName>
</protein>
<dbReference type="PANTHER" id="PTHR12128:SF51">
    <property type="entry name" value="BLL4205 PROTEIN"/>
    <property type="match status" value="1"/>
</dbReference>
<name>E1RA67_SEDSS</name>
<gene>
    <name evidence="2" type="ordered locus">Spirs_0201</name>
</gene>
<dbReference type="InterPro" id="IPR002220">
    <property type="entry name" value="DapA-like"/>
</dbReference>
<dbReference type="SUPFAM" id="SSF51569">
    <property type="entry name" value="Aldolase"/>
    <property type="match status" value="1"/>
</dbReference>
<dbReference type="Proteomes" id="UP000002318">
    <property type="component" value="Chromosome"/>
</dbReference>
<reference evidence="2 3" key="1">
    <citation type="journal article" date="2010" name="Stand. Genomic Sci.">
        <title>Complete genome sequence of Spirochaeta smaragdinae type strain (SEBR 4228).</title>
        <authorList>
            <person name="Mavromatis K."/>
            <person name="Yasawong M."/>
            <person name="Chertkov O."/>
            <person name="Lapidus A."/>
            <person name="Lucas S."/>
            <person name="Nolan M."/>
            <person name="Del Rio T.G."/>
            <person name="Tice H."/>
            <person name="Cheng J.F."/>
            <person name="Pitluck S."/>
            <person name="Liolios K."/>
            <person name="Ivanova N."/>
            <person name="Tapia R."/>
            <person name="Han C."/>
            <person name="Bruce D."/>
            <person name="Goodwin L."/>
            <person name="Pati A."/>
            <person name="Chen A."/>
            <person name="Palaniappan K."/>
            <person name="Land M."/>
            <person name="Hauser L."/>
            <person name="Chang Y.J."/>
            <person name="Jeffries C.D."/>
            <person name="Detter J.C."/>
            <person name="Rohde M."/>
            <person name="Brambilla E."/>
            <person name="Spring S."/>
            <person name="Goker M."/>
            <person name="Sikorski J."/>
            <person name="Woyke T."/>
            <person name="Bristow J."/>
            <person name="Eisen J.A."/>
            <person name="Markowitz V."/>
            <person name="Hugenholtz P."/>
            <person name="Klenk H.P."/>
            <person name="Kyrpides N.C."/>
        </authorList>
    </citation>
    <scope>NUCLEOTIDE SEQUENCE [LARGE SCALE GENOMIC DNA]</scope>
    <source>
        <strain evidence="3">DSM 11293 / JCM 15392 / SEBR 4228</strain>
    </source>
</reference>
<evidence type="ECO:0000313" key="3">
    <source>
        <dbReference type="Proteomes" id="UP000002318"/>
    </source>
</evidence>
<evidence type="ECO:0000256" key="1">
    <source>
        <dbReference type="ARBA" id="ARBA00023239"/>
    </source>
</evidence>
<accession>E1RA67</accession>
<dbReference type="CDD" id="cd00408">
    <property type="entry name" value="DHDPS-like"/>
    <property type="match status" value="1"/>
</dbReference>
<dbReference type="InterPro" id="IPR013785">
    <property type="entry name" value="Aldolase_TIM"/>
</dbReference>
<dbReference type="RefSeq" id="WP_013252822.1">
    <property type="nucleotide sequence ID" value="NC_014364.1"/>
</dbReference>
<dbReference type="OrthoDB" id="9770698at2"/>
<sequence length="352" mass="38909">MNMKEIRRLLFQGMAIPAIPLALHEDGTFDPLHQRALLRYYIDSGVGGIAAAVHTTQFEIRERPDFFRDFLTFVSGEISSYAAKKGRQILKIGGVCGNTKAAVSEAGLLREKGFDLGLLSLATFKGKSPDSILEHCRKVAKEIPLFGFYLQPAVGGIPLSRDFWKDFASIPNVLGIKVAPFNRYKTLDVVQGVSEAGRGHEVALYTGNDDSIIFDLLSSYPCSGEEGRALRFSGGLLGHWCVWTSKAVELLEEIKKLRAKGSDIPFELLERAQKITDANAAIFDAQNDFAGVIPGVHEILRRQGLLESRRCLDPSLELSPSQMGEIERVIGAYPELQDDAFISLHIDQWLTN</sequence>
<dbReference type="eggNOG" id="COG0329">
    <property type="taxonomic scope" value="Bacteria"/>
</dbReference>
<evidence type="ECO:0000313" key="2">
    <source>
        <dbReference type="EMBL" id="ADK79358.1"/>
    </source>
</evidence>
<organism evidence="2 3">
    <name type="scientific">Sediminispirochaeta smaragdinae (strain DSM 11293 / JCM 15392 / SEBR 4228)</name>
    <name type="common">Spirochaeta smaragdinae</name>
    <dbReference type="NCBI Taxonomy" id="573413"/>
    <lineage>
        <taxon>Bacteria</taxon>
        <taxon>Pseudomonadati</taxon>
        <taxon>Spirochaetota</taxon>
        <taxon>Spirochaetia</taxon>
        <taxon>Spirochaetales</taxon>
        <taxon>Spirochaetaceae</taxon>
        <taxon>Sediminispirochaeta</taxon>
    </lineage>
</organism>
<dbReference type="STRING" id="573413.Spirs_0201"/>
<dbReference type="Gene3D" id="3.20.20.70">
    <property type="entry name" value="Aldolase class I"/>
    <property type="match status" value="1"/>
</dbReference>
<keyword evidence="1" id="KW-0456">Lyase</keyword>
<dbReference type="SMART" id="SM01130">
    <property type="entry name" value="DHDPS"/>
    <property type="match status" value="1"/>
</dbReference>
<dbReference type="Pfam" id="PF00701">
    <property type="entry name" value="DHDPS"/>
    <property type="match status" value="1"/>
</dbReference>
<dbReference type="EMBL" id="CP002116">
    <property type="protein sequence ID" value="ADK79358.1"/>
    <property type="molecule type" value="Genomic_DNA"/>
</dbReference>
<dbReference type="GO" id="GO:0008840">
    <property type="term" value="F:4-hydroxy-tetrahydrodipicolinate synthase activity"/>
    <property type="evidence" value="ECO:0007669"/>
    <property type="project" value="TreeGrafter"/>
</dbReference>
<dbReference type="HOGENOM" id="CLU_794066_0_0_12"/>
<dbReference type="KEGG" id="ssm:Spirs_0201"/>
<dbReference type="PANTHER" id="PTHR12128">
    <property type="entry name" value="DIHYDRODIPICOLINATE SYNTHASE"/>
    <property type="match status" value="1"/>
</dbReference>